<comment type="similarity">
    <text evidence="20">In the central section; belongs to the eukaryotic CoaD family.</text>
</comment>
<dbReference type="InterPro" id="IPR004821">
    <property type="entry name" value="Cyt_trans-like"/>
</dbReference>
<evidence type="ECO:0000256" key="18">
    <source>
        <dbReference type="ARBA" id="ARBA00060565"/>
    </source>
</evidence>
<dbReference type="Proteomes" id="UP000283210">
    <property type="component" value="Chromosome 19"/>
</dbReference>
<dbReference type="GO" id="GO:0004140">
    <property type="term" value="F:dephospho-CoA kinase activity"/>
    <property type="evidence" value="ECO:0007669"/>
    <property type="project" value="UniProtKB-EC"/>
</dbReference>
<evidence type="ECO:0000256" key="15">
    <source>
        <dbReference type="ARBA" id="ARBA00051310"/>
    </source>
</evidence>
<keyword evidence="25" id="KW-1185">Reference proteome</keyword>
<comment type="pathway">
    <text evidence="19">Cofactor biosynthesis; coenzyme A biosynthesis; CoA from (R)-pantothenate: step 5/5.</text>
</comment>
<dbReference type="InterPro" id="IPR014729">
    <property type="entry name" value="Rossmann-like_a/b/a_fold"/>
</dbReference>
<dbReference type="GO" id="GO:0015937">
    <property type="term" value="P:coenzyme A biosynthetic process"/>
    <property type="evidence" value="ECO:0007669"/>
    <property type="project" value="UniProtKB-KW"/>
</dbReference>
<evidence type="ECO:0000256" key="21">
    <source>
        <dbReference type="ARBA" id="ARBA00066359"/>
    </source>
</evidence>
<keyword evidence="9" id="KW-0547">Nucleotide-binding</keyword>
<dbReference type="NCBIfam" id="TIGR00152">
    <property type="entry name" value="dephospho-CoA kinase"/>
    <property type="match status" value="1"/>
</dbReference>
<dbReference type="FunFam" id="3.40.50.620:FF:000089">
    <property type="entry name" value="Bifunctional coenzyme A synthase"/>
    <property type="match status" value="1"/>
</dbReference>
<evidence type="ECO:0000259" key="23">
    <source>
        <dbReference type="Pfam" id="PF01467"/>
    </source>
</evidence>
<keyword evidence="5" id="KW-0963">Cytoplasm</keyword>
<keyword evidence="10" id="KW-0418">Kinase</keyword>
<evidence type="ECO:0000256" key="4">
    <source>
        <dbReference type="ARBA" id="ARBA00012392"/>
    </source>
</evidence>
<evidence type="ECO:0000256" key="13">
    <source>
        <dbReference type="ARBA" id="ARBA00023128"/>
    </source>
</evidence>
<comment type="subunit">
    <text evidence="3">Monomer.</text>
</comment>
<dbReference type="EC" id="2.7.1.24" evidence="21"/>
<evidence type="ECO:0000256" key="22">
    <source>
        <dbReference type="ARBA" id="ARBA00067394"/>
    </source>
</evidence>
<comment type="catalytic activity">
    <reaction evidence="16">
        <text>3'-dephospho-CoA + ATP = ADP + CoA + H(+)</text>
        <dbReference type="Rhea" id="RHEA:18245"/>
        <dbReference type="ChEBI" id="CHEBI:15378"/>
        <dbReference type="ChEBI" id="CHEBI:30616"/>
        <dbReference type="ChEBI" id="CHEBI:57287"/>
        <dbReference type="ChEBI" id="CHEBI:57328"/>
        <dbReference type="ChEBI" id="CHEBI:456216"/>
        <dbReference type="EC" id="2.7.1.24"/>
    </reaction>
    <physiologicalReaction direction="left-to-right" evidence="16">
        <dbReference type="Rhea" id="RHEA:18246"/>
    </physiologicalReaction>
</comment>
<dbReference type="EMBL" id="CM012455">
    <property type="protein sequence ID" value="RVE59663.1"/>
    <property type="molecule type" value="Genomic_DNA"/>
</dbReference>
<evidence type="ECO:0000256" key="17">
    <source>
        <dbReference type="ARBA" id="ARBA00059677"/>
    </source>
</evidence>
<protein>
    <recommendedName>
        <fullName evidence="22">Bifunctional coenzyme A synthase</fullName>
        <ecNumber evidence="21">2.7.1.24</ecNumber>
        <ecNumber evidence="4">2.7.7.3</ecNumber>
    </recommendedName>
</protein>
<dbReference type="GO" id="GO:0005524">
    <property type="term" value="F:ATP binding"/>
    <property type="evidence" value="ECO:0007669"/>
    <property type="project" value="UniProtKB-KW"/>
</dbReference>
<dbReference type="FunFam" id="3.40.50.300:FF:000899">
    <property type="entry name" value="Bifunctional coenzyme A synthase"/>
    <property type="match status" value="1"/>
</dbReference>
<keyword evidence="6" id="KW-0597">Phosphoprotein</keyword>
<dbReference type="NCBIfam" id="NF001985">
    <property type="entry name" value="PRK00777.1"/>
    <property type="match status" value="1"/>
</dbReference>
<evidence type="ECO:0000256" key="16">
    <source>
        <dbReference type="ARBA" id="ARBA00051912"/>
    </source>
</evidence>
<comment type="subcellular location">
    <subcellularLocation>
        <location evidence="2">Cytoplasm</location>
    </subcellularLocation>
    <subcellularLocation>
        <location evidence="1">Mitochondrion matrix</location>
    </subcellularLocation>
</comment>
<dbReference type="CDD" id="cd02164">
    <property type="entry name" value="PPAT_CoAS"/>
    <property type="match status" value="1"/>
</dbReference>
<reference evidence="24 25" key="2">
    <citation type="submission" date="2019-01" db="EMBL/GenBank/DDBJ databases">
        <title>A chromosome length genome reference of the Java medaka (oryzias javanicus).</title>
        <authorList>
            <person name="Herpin A."/>
            <person name="Takehana Y."/>
            <person name="Naruse K."/>
            <person name="Ansai S."/>
            <person name="Kawaguchi M."/>
        </authorList>
    </citation>
    <scope>NUCLEOTIDE SEQUENCE [LARGE SCALE GENOMIC DNA]</scope>
    <source>
        <strain evidence="24">RS831</strain>
        <tissue evidence="24">Whole body</tissue>
    </source>
</reference>
<evidence type="ECO:0000256" key="19">
    <source>
        <dbReference type="ARBA" id="ARBA00060696"/>
    </source>
</evidence>
<name>A0A437CBB1_ORYJA</name>
<dbReference type="Pfam" id="PF01121">
    <property type="entry name" value="CoaE"/>
    <property type="match status" value="1"/>
</dbReference>
<evidence type="ECO:0000256" key="1">
    <source>
        <dbReference type="ARBA" id="ARBA00004305"/>
    </source>
</evidence>
<accession>A0A437CBB1</accession>
<evidence type="ECO:0000313" key="24">
    <source>
        <dbReference type="EMBL" id="RVE59663.1"/>
    </source>
</evidence>
<dbReference type="OrthoDB" id="330671at2759"/>
<reference evidence="24 25" key="1">
    <citation type="submission" date="2018-11" db="EMBL/GenBank/DDBJ databases">
        <authorList>
            <person name="Lopez-Roques C."/>
            <person name="Donnadieu C."/>
            <person name="Bouchez O."/>
            <person name="Klopp C."/>
            <person name="Cabau C."/>
            <person name="Zahm M."/>
        </authorList>
    </citation>
    <scope>NUCLEOTIDE SEQUENCE [LARGE SCALE GENOMIC DNA]</scope>
    <source>
        <strain evidence="24">RS831</strain>
        <tissue evidence="24">Whole body</tissue>
    </source>
</reference>
<dbReference type="EC" id="2.7.7.3" evidence="4"/>
<dbReference type="CDD" id="cd02022">
    <property type="entry name" value="DPCK"/>
    <property type="match status" value="1"/>
</dbReference>
<evidence type="ECO:0000313" key="25">
    <source>
        <dbReference type="Proteomes" id="UP000283210"/>
    </source>
</evidence>
<comment type="function">
    <text evidence="17">Bifunctional enzyme that catalyzes the fourth and fifth sequential steps of CoA biosynthetic pathway. The fourth reaction is catalyzed by the phosphopantetheine adenylyltransferase, coded by the coaD domain; the fifth reaction is catalyzed by the dephospho-CoA kinase, coded by the coaE domain. May act as a point of CoA biosynthesis regulation.</text>
</comment>
<dbReference type="HAMAP" id="MF_00376">
    <property type="entry name" value="Dephospho_CoA_kinase"/>
    <property type="match status" value="1"/>
</dbReference>
<evidence type="ECO:0000256" key="5">
    <source>
        <dbReference type="ARBA" id="ARBA00022490"/>
    </source>
</evidence>
<keyword evidence="13" id="KW-0496">Mitochondrion</keyword>
<dbReference type="PANTHER" id="PTHR10695">
    <property type="entry name" value="DEPHOSPHO-COA KINASE-RELATED"/>
    <property type="match status" value="1"/>
</dbReference>
<feature type="domain" description="Cytidyltransferase-like" evidence="23">
    <location>
        <begin position="182"/>
        <end position="324"/>
    </location>
</feature>
<evidence type="ECO:0000256" key="6">
    <source>
        <dbReference type="ARBA" id="ARBA00022553"/>
    </source>
</evidence>
<dbReference type="SUPFAM" id="SSF52540">
    <property type="entry name" value="P-loop containing nucleoside triphosphate hydrolases"/>
    <property type="match status" value="1"/>
</dbReference>
<proteinExistence type="inferred from homology"/>
<comment type="pathway">
    <text evidence="18">Cofactor biosynthesis; coenzyme A biosynthesis; CoA from (R)-pantothenate: step 4/5.</text>
</comment>
<comment type="catalytic activity">
    <reaction evidence="15">
        <text>(R)-4'-phosphopantetheine + ATP + H(+) = 3'-dephospho-CoA + diphosphate</text>
        <dbReference type="Rhea" id="RHEA:19801"/>
        <dbReference type="ChEBI" id="CHEBI:15378"/>
        <dbReference type="ChEBI" id="CHEBI:30616"/>
        <dbReference type="ChEBI" id="CHEBI:33019"/>
        <dbReference type="ChEBI" id="CHEBI:57328"/>
        <dbReference type="ChEBI" id="CHEBI:61723"/>
        <dbReference type="EC" id="2.7.7.3"/>
    </reaction>
    <physiologicalReaction direction="left-to-right" evidence="15">
        <dbReference type="Rhea" id="RHEA:19802"/>
    </physiologicalReaction>
</comment>
<evidence type="ECO:0000256" key="2">
    <source>
        <dbReference type="ARBA" id="ARBA00004496"/>
    </source>
</evidence>
<evidence type="ECO:0000256" key="14">
    <source>
        <dbReference type="ARBA" id="ARBA00023268"/>
    </source>
</evidence>
<evidence type="ECO:0000256" key="11">
    <source>
        <dbReference type="ARBA" id="ARBA00022840"/>
    </source>
</evidence>
<evidence type="ECO:0000256" key="12">
    <source>
        <dbReference type="ARBA" id="ARBA00022993"/>
    </source>
</evidence>
<keyword evidence="12" id="KW-0173">Coenzyme A biosynthesis</keyword>
<evidence type="ECO:0000256" key="9">
    <source>
        <dbReference type="ARBA" id="ARBA00022741"/>
    </source>
</evidence>
<dbReference type="InterPro" id="IPR001977">
    <property type="entry name" value="Depp_CoAkinase"/>
</dbReference>
<gene>
    <name evidence="24" type="ORF">OJAV_G00190980</name>
</gene>
<evidence type="ECO:0000256" key="7">
    <source>
        <dbReference type="ARBA" id="ARBA00022679"/>
    </source>
</evidence>
<dbReference type="GO" id="GO:0004595">
    <property type="term" value="F:pantetheine-phosphate adenylyltransferase activity"/>
    <property type="evidence" value="ECO:0007669"/>
    <property type="project" value="UniProtKB-EC"/>
</dbReference>
<sequence length="550" mass="61048">MFSTGILVLTSPLHILPLRIAPVLSSAAQLVDRTLYVHLHPGLNLGGGSPPRPVFLPPVVDLSTFITRLYSNAADVCGHLDVRFLLTNIRAHPASSQTPSSPFPSPQPLSHSPEVVLTDFTVQDPHQTQQVKQCLEKYTGCCYVCRPGLSSMLLHPQLQENEHRLKNQEEKLECLETYSDVVVGGTFDRLHGAHKSLLNVSCVLANKRFVIGVCNQAMLKKKVLKELIEPYSLRVQKLKAFLQDSKPSLQVEIVPLDDPFGVSIVDPMLKCIVVSEETKKGGEAVNKKRIENGLQPLVLHEIQLLKDVHHTDIEEEKISSSSLRFRLLGTLIAPPKDTSHLPTLPYVIGLTGGSGSGKTSIAKRLEALGAVRIDCDKLGHEVYQTGTAAYHKVLEAFGSEILSEDQSINRRSLGRKVFGNKEQLKRLTDIVWPEIAALAQNRINQAREEGKQVCVVDAAVLLEAGWTDWIHEVWLTIIPEEEAVSRITERDGVTAEDAQRRLQSQWSNSKQVEHANVVLSSLWEPEITQKQVLKAWNLLQQRIQSKLGGP</sequence>
<dbReference type="Gene3D" id="3.40.50.620">
    <property type="entry name" value="HUPs"/>
    <property type="match status" value="1"/>
</dbReference>
<dbReference type="SUPFAM" id="SSF52374">
    <property type="entry name" value="Nucleotidylyl transferase"/>
    <property type="match status" value="1"/>
</dbReference>
<dbReference type="GO" id="GO:0005759">
    <property type="term" value="C:mitochondrial matrix"/>
    <property type="evidence" value="ECO:0007669"/>
    <property type="project" value="UniProtKB-SubCell"/>
</dbReference>
<evidence type="ECO:0000256" key="20">
    <source>
        <dbReference type="ARBA" id="ARBA00061673"/>
    </source>
</evidence>
<keyword evidence="14" id="KW-0511">Multifunctional enzyme</keyword>
<dbReference type="Gene3D" id="3.40.50.300">
    <property type="entry name" value="P-loop containing nucleotide triphosphate hydrolases"/>
    <property type="match status" value="1"/>
</dbReference>
<evidence type="ECO:0000256" key="8">
    <source>
        <dbReference type="ARBA" id="ARBA00022695"/>
    </source>
</evidence>
<organism evidence="24 25">
    <name type="scientific">Oryzias javanicus</name>
    <name type="common">Javanese ricefish</name>
    <name type="synonym">Aplocheilus javanicus</name>
    <dbReference type="NCBI Taxonomy" id="123683"/>
    <lineage>
        <taxon>Eukaryota</taxon>
        <taxon>Metazoa</taxon>
        <taxon>Chordata</taxon>
        <taxon>Craniata</taxon>
        <taxon>Vertebrata</taxon>
        <taxon>Euteleostomi</taxon>
        <taxon>Actinopterygii</taxon>
        <taxon>Neopterygii</taxon>
        <taxon>Teleostei</taxon>
        <taxon>Neoteleostei</taxon>
        <taxon>Acanthomorphata</taxon>
        <taxon>Ovalentaria</taxon>
        <taxon>Atherinomorphae</taxon>
        <taxon>Beloniformes</taxon>
        <taxon>Adrianichthyidae</taxon>
        <taxon>Oryziinae</taxon>
        <taxon>Oryzias</taxon>
    </lineage>
</organism>
<dbReference type="InterPro" id="IPR027417">
    <property type="entry name" value="P-loop_NTPase"/>
</dbReference>
<keyword evidence="8" id="KW-0548">Nucleotidyltransferase</keyword>
<keyword evidence="11" id="KW-0067">ATP-binding</keyword>
<dbReference type="PANTHER" id="PTHR10695:SF46">
    <property type="entry name" value="BIFUNCTIONAL COENZYME A SYNTHASE-RELATED"/>
    <property type="match status" value="1"/>
</dbReference>
<dbReference type="AlphaFoldDB" id="A0A437CBB1"/>
<dbReference type="PROSITE" id="PS51219">
    <property type="entry name" value="DPCK"/>
    <property type="match status" value="1"/>
</dbReference>
<evidence type="ECO:0000256" key="3">
    <source>
        <dbReference type="ARBA" id="ARBA00011245"/>
    </source>
</evidence>
<keyword evidence="7" id="KW-0808">Transferase</keyword>
<evidence type="ECO:0000256" key="10">
    <source>
        <dbReference type="ARBA" id="ARBA00022777"/>
    </source>
</evidence>
<dbReference type="Pfam" id="PF01467">
    <property type="entry name" value="CTP_transf_like"/>
    <property type="match status" value="1"/>
</dbReference>